<keyword evidence="1" id="KW-1133">Transmembrane helix</keyword>
<feature type="transmembrane region" description="Helical" evidence="1">
    <location>
        <begin position="59"/>
        <end position="83"/>
    </location>
</feature>
<keyword evidence="4" id="KW-1185">Reference proteome</keyword>
<dbReference type="Pfam" id="PF18917">
    <property type="entry name" value="LiaI-LiaF-like_TM1"/>
    <property type="match status" value="1"/>
</dbReference>
<protein>
    <submittedName>
        <fullName evidence="3">DUF5668 domain-containing protein</fullName>
    </submittedName>
</protein>
<feature type="domain" description="LiaI-LiaF-like transmembrane region" evidence="2">
    <location>
        <begin position="6"/>
        <end position="50"/>
    </location>
</feature>
<sequence length="299" mass="33766">MNSSKMFWGSFLITIGLLSLLVKYDLIQSSFNFVWNIWPLIFVFWGLGLILRQSFVKPIISLISGIFTAILIYGIIYSLLWAVNFHVDENDSFTQNYSKELDANTKIVNLTLDAGAGSFTIRDSTSNLIDASSSGLLSQYNYNYFKDSSEANIDINLDAGDFHFLKNMIKNQLSIKLNTNPIWNFRFNIGASKNIFDFSTFKVNELSIKTGASNSRIKLGDKNDETNVDIDMGVSSLTLEIPEHVGCKVETDLSLVNKKFDGFTKKEKGIYQTENFEKSKKKILINVKGAVSSLKILRY</sequence>
<evidence type="ECO:0000313" key="4">
    <source>
        <dbReference type="Proteomes" id="UP001221302"/>
    </source>
</evidence>
<dbReference type="InterPro" id="IPR043726">
    <property type="entry name" value="LiaI-LiaF-like_TM1"/>
</dbReference>
<feature type="transmembrane region" description="Helical" evidence="1">
    <location>
        <begin position="33"/>
        <end position="52"/>
    </location>
</feature>
<reference evidence="3" key="1">
    <citation type="submission" date="2023-03" db="EMBL/GenBank/DDBJ databases">
        <title>Stygiobacter electus gen. nov., sp. nov., facultatively anaerobic thermotolerant bacterium of the class Ignavibacteria from a well of Yessentuki mineral water deposit.</title>
        <authorList>
            <person name="Podosokorskaya O.A."/>
            <person name="Elcheninov A.G."/>
            <person name="Petrova N.F."/>
            <person name="Zavarzina D.G."/>
            <person name="Kublanov I.V."/>
            <person name="Merkel A.Y."/>
        </authorList>
    </citation>
    <scope>NUCLEOTIDE SEQUENCE</scope>
    <source>
        <strain evidence="3">09-Me</strain>
    </source>
</reference>
<evidence type="ECO:0000256" key="1">
    <source>
        <dbReference type="SAM" id="Phobius"/>
    </source>
</evidence>
<proteinExistence type="predicted"/>
<accession>A0AAE3TB80</accession>
<keyword evidence="1" id="KW-0472">Membrane</keyword>
<name>A0AAE3TB80_9BACT</name>
<evidence type="ECO:0000259" key="2">
    <source>
        <dbReference type="Pfam" id="PF18917"/>
    </source>
</evidence>
<dbReference type="Proteomes" id="UP001221302">
    <property type="component" value="Unassembled WGS sequence"/>
</dbReference>
<comment type="caution">
    <text evidence="3">The sequence shown here is derived from an EMBL/GenBank/DDBJ whole genome shotgun (WGS) entry which is preliminary data.</text>
</comment>
<keyword evidence="1" id="KW-0812">Transmembrane</keyword>
<dbReference type="AlphaFoldDB" id="A0AAE3TB80"/>
<organism evidence="3 4">
    <name type="scientific">Stygiobacter electus</name>
    <dbReference type="NCBI Taxonomy" id="3032292"/>
    <lineage>
        <taxon>Bacteria</taxon>
        <taxon>Pseudomonadati</taxon>
        <taxon>Ignavibacteriota</taxon>
        <taxon>Ignavibacteria</taxon>
        <taxon>Ignavibacteriales</taxon>
        <taxon>Melioribacteraceae</taxon>
        <taxon>Stygiobacter</taxon>
    </lineage>
</organism>
<dbReference type="EMBL" id="JARGDL010000001">
    <property type="protein sequence ID" value="MDF1610530.1"/>
    <property type="molecule type" value="Genomic_DNA"/>
</dbReference>
<dbReference type="RefSeq" id="WP_321534295.1">
    <property type="nucleotide sequence ID" value="NZ_JARGDL010000001.1"/>
</dbReference>
<evidence type="ECO:0000313" key="3">
    <source>
        <dbReference type="EMBL" id="MDF1610530.1"/>
    </source>
</evidence>
<gene>
    <name evidence="3" type="ORF">P0M35_00050</name>
</gene>